<dbReference type="Proteomes" id="UP000254794">
    <property type="component" value="Unassembled WGS sequence"/>
</dbReference>
<accession>A0A378KCT6</accession>
<dbReference type="EMBL" id="UGOD01000003">
    <property type="protein sequence ID" value="STX81321.1"/>
    <property type="molecule type" value="Genomic_DNA"/>
</dbReference>
<gene>
    <name evidence="1" type="ORF">NCTC13316_03190</name>
</gene>
<sequence length="110" mass="12864">MNKLIICDCDGVLVDSEILAHRGDIELLRSMGYSISIEESIRRFTGINTKDFRKIILAEVDSSISDDFFEQRKRELIKSFELHLKPLIEPVLIKLLHTEKIKKMRCFKQL</sequence>
<organism evidence="1 2">
    <name type="scientific">Legionella busanensis</name>
    <dbReference type="NCBI Taxonomy" id="190655"/>
    <lineage>
        <taxon>Bacteria</taxon>
        <taxon>Pseudomonadati</taxon>
        <taxon>Pseudomonadota</taxon>
        <taxon>Gammaproteobacteria</taxon>
        <taxon>Legionellales</taxon>
        <taxon>Legionellaceae</taxon>
        <taxon>Legionella</taxon>
    </lineage>
</organism>
<reference evidence="1 2" key="1">
    <citation type="submission" date="2018-06" db="EMBL/GenBank/DDBJ databases">
        <authorList>
            <consortium name="Pathogen Informatics"/>
            <person name="Doyle S."/>
        </authorList>
    </citation>
    <scope>NUCLEOTIDE SEQUENCE [LARGE SCALE GENOMIC DNA]</scope>
    <source>
        <strain evidence="1 2">NCTC13316</strain>
    </source>
</reference>
<proteinExistence type="predicted"/>
<dbReference type="InterPro" id="IPR023198">
    <property type="entry name" value="PGP-like_dom2"/>
</dbReference>
<dbReference type="SUPFAM" id="SSF56784">
    <property type="entry name" value="HAD-like"/>
    <property type="match status" value="1"/>
</dbReference>
<dbReference type="Gene3D" id="3.40.50.1000">
    <property type="entry name" value="HAD superfamily/HAD-like"/>
    <property type="match status" value="1"/>
</dbReference>
<dbReference type="AlphaFoldDB" id="A0A378KCT6"/>
<keyword evidence="2" id="KW-1185">Reference proteome</keyword>
<dbReference type="InterPro" id="IPR023214">
    <property type="entry name" value="HAD_sf"/>
</dbReference>
<dbReference type="RefSeq" id="WP_207385807.1">
    <property type="nucleotide sequence ID" value="NZ_CAAAHP010000010.1"/>
</dbReference>
<dbReference type="Gene3D" id="1.10.150.240">
    <property type="entry name" value="Putative phosphatase, domain 2"/>
    <property type="match status" value="1"/>
</dbReference>
<protein>
    <submittedName>
        <fullName evidence="1">6-phosphogluconate phosphatase</fullName>
    </submittedName>
</protein>
<name>A0A378KCT6_9GAMM</name>
<evidence type="ECO:0000313" key="1">
    <source>
        <dbReference type="EMBL" id="STX81321.1"/>
    </source>
</evidence>
<evidence type="ECO:0000313" key="2">
    <source>
        <dbReference type="Proteomes" id="UP000254794"/>
    </source>
</evidence>
<dbReference type="InterPro" id="IPR036412">
    <property type="entry name" value="HAD-like_sf"/>
</dbReference>